<dbReference type="InterPro" id="IPR051531">
    <property type="entry name" value="N-acetyltransferase"/>
</dbReference>
<name>A0A3L8P6D9_9ACTN</name>
<feature type="region of interest" description="Disordered" evidence="4">
    <location>
        <begin position="1"/>
        <end position="21"/>
    </location>
</feature>
<dbReference type="Gene3D" id="3.40.630.30">
    <property type="match status" value="1"/>
</dbReference>
<dbReference type="Pfam" id="PF13302">
    <property type="entry name" value="Acetyltransf_3"/>
    <property type="match status" value="1"/>
</dbReference>
<dbReference type="SUPFAM" id="SSF55729">
    <property type="entry name" value="Acyl-CoA N-acyltransferases (Nat)"/>
    <property type="match status" value="1"/>
</dbReference>
<dbReference type="AlphaFoldDB" id="A0A3L8P6D9"/>
<feature type="domain" description="N-acetyltransferase" evidence="5">
    <location>
        <begin position="26"/>
        <end position="189"/>
    </location>
</feature>
<comment type="similarity">
    <text evidence="3">Belongs to the acetyltransferase family. RimJ subfamily.</text>
</comment>
<proteinExistence type="inferred from homology"/>
<dbReference type="RefSeq" id="WP_121805772.1">
    <property type="nucleotide sequence ID" value="NZ_RDBE01000006.1"/>
</dbReference>
<comment type="caution">
    <text evidence="6">The sequence shown here is derived from an EMBL/GenBank/DDBJ whole genome shotgun (WGS) entry which is preliminary data.</text>
</comment>
<accession>A0A3L8P6D9</accession>
<dbReference type="Proteomes" id="UP000281708">
    <property type="component" value="Unassembled WGS sequence"/>
</dbReference>
<sequence length="205" mass="22309">MAGQQDRDPQQGQRRAHRGVSRGLARTLRPLCDADRQRWFEVRTDPAQIAFGAPAFVRPPASPDDLLEQVVASQAAYAELAPGTLAIVDENDRLLGDIAWRHDVPPPLRIADIGYSVHPDSRHRGVATAAIGLMVAWLTTDPPGPAQARVQLDHSVENLASCRTALAAGLEREGVRRGFLPLRDEHAVGGVRRHDVCLHGVAVRT</sequence>
<organism evidence="6 7">
    <name type="scientific">Nocardioides mangrovicus</name>
    <dbReference type="NCBI Taxonomy" id="2478913"/>
    <lineage>
        <taxon>Bacteria</taxon>
        <taxon>Bacillati</taxon>
        <taxon>Actinomycetota</taxon>
        <taxon>Actinomycetes</taxon>
        <taxon>Propionibacteriales</taxon>
        <taxon>Nocardioidaceae</taxon>
        <taxon>Nocardioides</taxon>
    </lineage>
</organism>
<keyword evidence="2" id="KW-0012">Acyltransferase</keyword>
<dbReference type="PANTHER" id="PTHR43792">
    <property type="entry name" value="GNAT FAMILY, PUTATIVE (AFU_ORTHOLOGUE AFUA_3G00765)-RELATED-RELATED"/>
    <property type="match status" value="1"/>
</dbReference>
<gene>
    <name evidence="6" type="ORF">D9V37_09060</name>
</gene>
<keyword evidence="1 6" id="KW-0808">Transferase</keyword>
<reference evidence="6 7" key="1">
    <citation type="submission" date="2018-10" db="EMBL/GenBank/DDBJ databases">
        <title>Marmoricola sp. 4Q3S-7 whole genome shotgun sequence.</title>
        <authorList>
            <person name="Li F."/>
        </authorList>
    </citation>
    <scope>NUCLEOTIDE SEQUENCE [LARGE SCALE GENOMIC DNA]</scope>
    <source>
        <strain evidence="6 7">4Q3S-7</strain>
    </source>
</reference>
<evidence type="ECO:0000256" key="2">
    <source>
        <dbReference type="ARBA" id="ARBA00023315"/>
    </source>
</evidence>
<evidence type="ECO:0000313" key="7">
    <source>
        <dbReference type="Proteomes" id="UP000281708"/>
    </source>
</evidence>
<dbReference type="EMBL" id="RDBE01000006">
    <property type="protein sequence ID" value="RLV50008.1"/>
    <property type="molecule type" value="Genomic_DNA"/>
</dbReference>
<dbReference type="PROSITE" id="PS51186">
    <property type="entry name" value="GNAT"/>
    <property type="match status" value="1"/>
</dbReference>
<dbReference type="GO" id="GO:0016747">
    <property type="term" value="F:acyltransferase activity, transferring groups other than amino-acyl groups"/>
    <property type="evidence" value="ECO:0007669"/>
    <property type="project" value="InterPro"/>
</dbReference>
<protein>
    <submittedName>
        <fullName evidence="6">N-acetyltransferase</fullName>
    </submittedName>
</protein>
<evidence type="ECO:0000313" key="6">
    <source>
        <dbReference type="EMBL" id="RLV50008.1"/>
    </source>
</evidence>
<dbReference type="InterPro" id="IPR000182">
    <property type="entry name" value="GNAT_dom"/>
</dbReference>
<evidence type="ECO:0000256" key="4">
    <source>
        <dbReference type="SAM" id="MobiDB-lite"/>
    </source>
</evidence>
<dbReference type="InterPro" id="IPR016181">
    <property type="entry name" value="Acyl_CoA_acyltransferase"/>
</dbReference>
<keyword evidence="7" id="KW-1185">Reference proteome</keyword>
<evidence type="ECO:0000259" key="5">
    <source>
        <dbReference type="PROSITE" id="PS51186"/>
    </source>
</evidence>
<evidence type="ECO:0000256" key="1">
    <source>
        <dbReference type="ARBA" id="ARBA00022679"/>
    </source>
</evidence>
<dbReference type="PANTHER" id="PTHR43792:SF8">
    <property type="entry name" value="[RIBOSOMAL PROTEIN US5]-ALANINE N-ACETYLTRANSFERASE"/>
    <property type="match status" value="1"/>
</dbReference>
<evidence type="ECO:0000256" key="3">
    <source>
        <dbReference type="ARBA" id="ARBA00038502"/>
    </source>
</evidence>